<dbReference type="OrthoDB" id="9815497at2"/>
<accession>A0A4Q9GZ58</accession>
<dbReference type="AlphaFoldDB" id="A0A4Q9GZ58"/>
<organism evidence="4 5">
    <name type="scientific">Aquabacterium lacunae</name>
    <dbReference type="NCBI Taxonomy" id="2528630"/>
    <lineage>
        <taxon>Bacteria</taxon>
        <taxon>Pseudomonadati</taxon>
        <taxon>Pseudomonadota</taxon>
        <taxon>Betaproteobacteria</taxon>
        <taxon>Burkholderiales</taxon>
        <taxon>Aquabacterium</taxon>
    </lineage>
</organism>
<evidence type="ECO:0000256" key="1">
    <source>
        <dbReference type="SAM" id="MobiDB-lite"/>
    </source>
</evidence>
<dbReference type="InterPro" id="IPR027051">
    <property type="entry name" value="XdhC_Rossmann_dom"/>
</dbReference>
<dbReference type="InterPro" id="IPR052698">
    <property type="entry name" value="MoCofactor_Util/Proc"/>
</dbReference>
<comment type="caution">
    <text evidence="4">The sequence shown here is derived from an EMBL/GenBank/DDBJ whole genome shotgun (WGS) entry which is preliminary data.</text>
</comment>
<gene>
    <name evidence="4" type="ORF">EYS42_14760</name>
</gene>
<evidence type="ECO:0000259" key="2">
    <source>
        <dbReference type="Pfam" id="PF02625"/>
    </source>
</evidence>
<sequence>MESLDLQVLDAVLRWHTQGRRFALVTVAQTWGSAPRQPGAWLAICDDGRVQGSVSGGCIEDDLIDRVRRGELAHHGATPECVTYGGHREANHRFGLPCGGTLALVVESCPDLASLLHLQAGIREGRRMCRRIDLASGTVQVLDATGTPEVQWDGRVLATTHGPSWRLLLIGANPVARCLVPIAHSLGFAVSVCDPREEYHAEWDLAQAPWLPGMPDDVVVAQRPDANLAVVALTHDPKLDDMALLEALRSPAFYVGALGSQVNSQARRDRLRRHFDLSEAEVGRLHGPIGVPIGSRTPAEIAVSIAAELVSARQRSRQGLPELAAPEQRGWPAPAAARSTGCTLA</sequence>
<proteinExistence type="predicted"/>
<keyword evidence="5" id="KW-1185">Reference proteome</keyword>
<protein>
    <submittedName>
        <fullName evidence="4">XdhC family protein</fullName>
    </submittedName>
</protein>
<dbReference type="Proteomes" id="UP000292120">
    <property type="component" value="Unassembled WGS sequence"/>
</dbReference>
<dbReference type="PANTHER" id="PTHR30388:SF4">
    <property type="entry name" value="MOLYBDENUM COFACTOR INSERTION CHAPERONE PAOD"/>
    <property type="match status" value="1"/>
</dbReference>
<dbReference type="EMBL" id="SIXI01000007">
    <property type="protein sequence ID" value="TBO28266.1"/>
    <property type="molecule type" value="Genomic_DNA"/>
</dbReference>
<feature type="region of interest" description="Disordered" evidence="1">
    <location>
        <begin position="321"/>
        <end position="345"/>
    </location>
</feature>
<dbReference type="Pfam" id="PF02625">
    <property type="entry name" value="XdhC_CoxI"/>
    <property type="match status" value="1"/>
</dbReference>
<dbReference type="InterPro" id="IPR003777">
    <property type="entry name" value="XdhC_CoxI"/>
</dbReference>
<dbReference type="PANTHER" id="PTHR30388">
    <property type="entry name" value="ALDEHYDE OXIDOREDUCTASE MOLYBDENUM COFACTOR ASSEMBLY PROTEIN"/>
    <property type="match status" value="1"/>
</dbReference>
<name>A0A4Q9GZ58_9BURK</name>
<feature type="domain" description="XdhC- CoxI" evidence="2">
    <location>
        <begin position="15"/>
        <end position="73"/>
    </location>
</feature>
<reference evidence="4 5" key="1">
    <citation type="submission" date="2019-02" db="EMBL/GenBank/DDBJ databases">
        <title>Aquabacterium sp. strain KMB7.</title>
        <authorList>
            <person name="Chen W.-M."/>
        </authorList>
    </citation>
    <scope>NUCLEOTIDE SEQUENCE [LARGE SCALE GENOMIC DNA]</scope>
    <source>
        <strain evidence="4 5">KMB7</strain>
    </source>
</reference>
<dbReference type="Gene3D" id="3.40.50.720">
    <property type="entry name" value="NAD(P)-binding Rossmann-like Domain"/>
    <property type="match status" value="1"/>
</dbReference>
<dbReference type="Pfam" id="PF13478">
    <property type="entry name" value="XdhC_C"/>
    <property type="match status" value="1"/>
</dbReference>
<evidence type="ECO:0000313" key="5">
    <source>
        <dbReference type="Proteomes" id="UP000292120"/>
    </source>
</evidence>
<feature type="domain" description="XdhC Rossmann" evidence="3">
    <location>
        <begin position="167"/>
        <end position="309"/>
    </location>
</feature>
<evidence type="ECO:0000313" key="4">
    <source>
        <dbReference type="EMBL" id="TBO28266.1"/>
    </source>
</evidence>
<evidence type="ECO:0000259" key="3">
    <source>
        <dbReference type="Pfam" id="PF13478"/>
    </source>
</evidence>
<dbReference type="RefSeq" id="WP_130968964.1">
    <property type="nucleotide sequence ID" value="NZ_SIXI01000007.1"/>
</dbReference>